<dbReference type="NCBIfam" id="TIGR02799">
    <property type="entry name" value="thio_ybgC"/>
    <property type="match status" value="1"/>
</dbReference>
<dbReference type="CDD" id="cd00586">
    <property type="entry name" value="4HBT"/>
    <property type="match status" value="1"/>
</dbReference>
<dbReference type="PANTHER" id="PTHR31793">
    <property type="entry name" value="4-HYDROXYBENZOYL-COA THIOESTERASE FAMILY MEMBER"/>
    <property type="match status" value="1"/>
</dbReference>
<evidence type="ECO:0000256" key="2">
    <source>
        <dbReference type="ARBA" id="ARBA00022801"/>
    </source>
</evidence>
<protein>
    <submittedName>
        <fullName evidence="3">Acyl-CoA thioester hydrolase</fullName>
    </submittedName>
</protein>
<dbReference type="EMBL" id="CAADFP010000005">
    <property type="protein sequence ID" value="VFK23444.1"/>
    <property type="molecule type" value="Genomic_DNA"/>
</dbReference>
<evidence type="ECO:0000256" key="1">
    <source>
        <dbReference type="ARBA" id="ARBA00005953"/>
    </source>
</evidence>
<evidence type="ECO:0000313" key="3">
    <source>
        <dbReference type="EMBL" id="VFK06779.1"/>
    </source>
</evidence>
<reference evidence="3" key="1">
    <citation type="submission" date="2019-02" db="EMBL/GenBank/DDBJ databases">
        <authorList>
            <person name="Gruber-Vodicka R. H."/>
            <person name="Seah K. B. B."/>
        </authorList>
    </citation>
    <scope>NUCLEOTIDE SEQUENCE</scope>
    <source>
        <strain evidence="3">BECK_S312</strain>
        <strain evidence="4">BECK_S426</strain>
    </source>
</reference>
<organism evidence="3">
    <name type="scientific">Candidatus Kentrum sp. LPFa</name>
    <dbReference type="NCBI Taxonomy" id="2126335"/>
    <lineage>
        <taxon>Bacteria</taxon>
        <taxon>Pseudomonadati</taxon>
        <taxon>Pseudomonadota</taxon>
        <taxon>Gammaproteobacteria</taxon>
        <taxon>Candidatus Kentrum</taxon>
    </lineage>
</organism>
<evidence type="ECO:0000313" key="4">
    <source>
        <dbReference type="EMBL" id="VFK23444.1"/>
    </source>
</evidence>
<gene>
    <name evidence="3" type="ORF">BECKLPF1236A_GA0070988_1000434</name>
    <name evidence="4" type="ORF">BECKLPF1236C_GA0070990_1000537</name>
</gene>
<accession>A0A450VPS5</accession>
<dbReference type="GO" id="GO:0047617">
    <property type="term" value="F:fatty acyl-CoA hydrolase activity"/>
    <property type="evidence" value="ECO:0007669"/>
    <property type="project" value="TreeGrafter"/>
</dbReference>
<sequence>MWRRIHEAEREKQKINSSIAVIPPQEKENRKTDISSRHFSLPVRVYREDTDDLGIVYYANYLKFMGRARSEWLRNLGFDQTVLMRERNITFVIRKVAVDFLRPARLEDMLIVGTTLQGFGPASLHFEQEVSSMTGALLCRGHVRIACVSVDTLRPRRVPRDLMMRF</sequence>
<dbReference type="EMBL" id="CAADFM010000004">
    <property type="protein sequence ID" value="VFK06779.1"/>
    <property type="molecule type" value="Genomic_DNA"/>
</dbReference>
<name>A0A450VPS5_9GAMM</name>
<dbReference type="InterPro" id="IPR014166">
    <property type="entry name" value="Tol-Pal_acyl-CoA_thioesterase"/>
</dbReference>
<dbReference type="AlphaFoldDB" id="A0A450VPS5"/>
<dbReference type="InterPro" id="IPR006684">
    <property type="entry name" value="YbgC/YbaW"/>
</dbReference>
<dbReference type="InterPro" id="IPR050563">
    <property type="entry name" value="4-hydroxybenzoyl-CoA_TE"/>
</dbReference>
<dbReference type="Gene3D" id="3.10.129.10">
    <property type="entry name" value="Hotdog Thioesterase"/>
    <property type="match status" value="1"/>
</dbReference>
<dbReference type="InterPro" id="IPR029069">
    <property type="entry name" value="HotDog_dom_sf"/>
</dbReference>
<keyword evidence="2 3" id="KW-0378">Hydrolase</keyword>
<dbReference type="PANTHER" id="PTHR31793:SF37">
    <property type="entry name" value="ACYL-COA THIOESTER HYDROLASE YBGC"/>
    <property type="match status" value="1"/>
</dbReference>
<comment type="similarity">
    <text evidence="1">Belongs to the 4-hydroxybenzoyl-CoA thioesterase family.</text>
</comment>
<dbReference type="Pfam" id="PF13279">
    <property type="entry name" value="4HBT_2"/>
    <property type="match status" value="1"/>
</dbReference>
<proteinExistence type="inferred from homology"/>
<dbReference type="NCBIfam" id="TIGR00051">
    <property type="entry name" value="YbgC/FadM family acyl-CoA thioesterase"/>
    <property type="match status" value="1"/>
</dbReference>
<dbReference type="FunFam" id="3.10.129.10:FF:000004">
    <property type="entry name" value="Tol-pal system-associated acyl-CoA thioesterase"/>
    <property type="match status" value="1"/>
</dbReference>
<dbReference type="SUPFAM" id="SSF54637">
    <property type="entry name" value="Thioesterase/thiol ester dehydrase-isomerase"/>
    <property type="match status" value="1"/>
</dbReference>